<feature type="non-terminal residue" evidence="2">
    <location>
        <position position="1"/>
    </location>
</feature>
<dbReference type="SUPFAM" id="SSF75304">
    <property type="entry name" value="Amidase signature (AS) enzymes"/>
    <property type="match status" value="1"/>
</dbReference>
<dbReference type="Gene3D" id="3.90.1300.10">
    <property type="entry name" value="Amidase signature (AS) domain"/>
    <property type="match status" value="1"/>
</dbReference>
<dbReference type="InterPro" id="IPR036928">
    <property type="entry name" value="AS_sf"/>
</dbReference>
<feature type="non-terminal residue" evidence="2">
    <location>
        <position position="79"/>
    </location>
</feature>
<dbReference type="InterPro" id="IPR023631">
    <property type="entry name" value="Amidase_dom"/>
</dbReference>
<sequence>VVDGALNERPAHELAVAIKNGELRSRDLTDSVLDAIEKQNERINAYITVDAEGARVKADEVDRRIASGETVGPLAGIPV</sequence>
<dbReference type="AlphaFoldDB" id="A0A382YH49"/>
<evidence type="ECO:0000259" key="1">
    <source>
        <dbReference type="Pfam" id="PF01425"/>
    </source>
</evidence>
<gene>
    <name evidence="2" type="ORF">METZ01_LOCUS435264</name>
</gene>
<dbReference type="EMBL" id="UINC01175669">
    <property type="protein sequence ID" value="SVD82410.1"/>
    <property type="molecule type" value="Genomic_DNA"/>
</dbReference>
<accession>A0A382YH49</accession>
<name>A0A382YH49_9ZZZZ</name>
<evidence type="ECO:0000313" key="2">
    <source>
        <dbReference type="EMBL" id="SVD82410.1"/>
    </source>
</evidence>
<proteinExistence type="predicted"/>
<reference evidence="2" key="1">
    <citation type="submission" date="2018-05" db="EMBL/GenBank/DDBJ databases">
        <authorList>
            <person name="Lanie J.A."/>
            <person name="Ng W.-L."/>
            <person name="Kazmierczak K.M."/>
            <person name="Andrzejewski T.M."/>
            <person name="Davidsen T.M."/>
            <person name="Wayne K.J."/>
            <person name="Tettelin H."/>
            <person name="Glass J.I."/>
            <person name="Rusch D."/>
            <person name="Podicherti R."/>
            <person name="Tsui H.-C.T."/>
            <person name="Winkler M.E."/>
        </authorList>
    </citation>
    <scope>NUCLEOTIDE SEQUENCE</scope>
</reference>
<dbReference type="Pfam" id="PF01425">
    <property type="entry name" value="Amidase"/>
    <property type="match status" value="1"/>
</dbReference>
<organism evidence="2">
    <name type="scientific">marine metagenome</name>
    <dbReference type="NCBI Taxonomy" id="408172"/>
    <lineage>
        <taxon>unclassified sequences</taxon>
        <taxon>metagenomes</taxon>
        <taxon>ecological metagenomes</taxon>
    </lineage>
</organism>
<feature type="domain" description="Amidase" evidence="1">
    <location>
        <begin position="27"/>
        <end position="79"/>
    </location>
</feature>
<protein>
    <recommendedName>
        <fullName evidence="1">Amidase domain-containing protein</fullName>
    </recommendedName>
</protein>